<keyword evidence="2" id="KW-1185">Reference proteome</keyword>
<accession>A0A5E4Z856</accession>
<sequence>MLDAIFESKTIMDLLVKQLQTLGEGESERVLTRLMRRARSEQWSTTSLTRCLHVTRAFPHLGSLFVGLLQEIPGMQRPAALLPNIRDEAWAKGLLVAWASDTNSPQPVKNALKALQGKN</sequence>
<dbReference type="Proteomes" id="UP000406256">
    <property type="component" value="Unassembled WGS sequence"/>
</dbReference>
<gene>
    <name evidence="1" type="ORF">PAN31108_05190</name>
</gene>
<proteinExistence type="predicted"/>
<name>A0A5E4Z856_9BURK</name>
<dbReference type="EMBL" id="CABPSB010000039">
    <property type="protein sequence ID" value="VVE57349.1"/>
    <property type="molecule type" value="Genomic_DNA"/>
</dbReference>
<reference evidence="1 2" key="1">
    <citation type="submission" date="2019-08" db="EMBL/GenBank/DDBJ databases">
        <authorList>
            <person name="Peeters C."/>
        </authorList>
    </citation>
    <scope>NUCLEOTIDE SEQUENCE [LARGE SCALE GENOMIC DNA]</scope>
    <source>
        <strain evidence="1 2">LMG 31108</strain>
    </source>
</reference>
<organism evidence="1 2">
    <name type="scientific">Pandoraea anhela</name>
    <dbReference type="NCBI Taxonomy" id="2508295"/>
    <lineage>
        <taxon>Bacteria</taxon>
        <taxon>Pseudomonadati</taxon>
        <taxon>Pseudomonadota</taxon>
        <taxon>Betaproteobacteria</taxon>
        <taxon>Burkholderiales</taxon>
        <taxon>Burkholderiaceae</taxon>
        <taxon>Pandoraea</taxon>
    </lineage>
</organism>
<evidence type="ECO:0000313" key="2">
    <source>
        <dbReference type="Proteomes" id="UP000406256"/>
    </source>
</evidence>
<protein>
    <submittedName>
        <fullName evidence="1">NTPase KAP</fullName>
    </submittedName>
</protein>
<dbReference type="AlphaFoldDB" id="A0A5E4Z856"/>
<evidence type="ECO:0000313" key="1">
    <source>
        <dbReference type="EMBL" id="VVE57349.1"/>
    </source>
</evidence>